<feature type="region of interest" description="Disordered" evidence="2">
    <location>
        <begin position="22"/>
        <end position="49"/>
    </location>
</feature>
<comment type="similarity">
    <text evidence="1">Belongs to the iron/ascorbate-dependent oxidoreductase family.</text>
</comment>
<evidence type="ECO:0000256" key="2">
    <source>
        <dbReference type="SAM" id="MobiDB-lite"/>
    </source>
</evidence>
<gene>
    <name evidence="3" type="ORF">FB567DRAFT_529843</name>
</gene>
<organism evidence="3 4">
    <name type="scientific">Paraphoma chrysanthemicola</name>
    <dbReference type="NCBI Taxonomy" id="798071"/>
    <lineage>
        <taxon>Eukaryota</taxon>
        <taxon>Fungi</taxon>
        <taxon>Dikarya</taxon>
        <taxon>Ascomycota</taxon>
        <taxon>Pezizomycotina</taxon>
        <taxon>Dothideomycetes</taxon>
        <taxon>Pleosporomycetidae</taxon>
        <taxon>Pleosporales</taxon>
        <taxon>Pleosporineae</taxon>
        <taxon>Phaeosphaeriaceae</taxon>
        <taxon>Paraphoma</taxon>
    </lineage>
</organism>
<dbReference type="OrthoDB" id="288590at2759"/>
<dbReference type="Proteomes" id="UP000813461">
    <property type="component" value="Unassembled WGS sequence"/>
</dbReference>
<accession>A0A8K0VX52</accession>
<reference evidence="3" key="1">
    <citation type="journal article" date="2021" name="Nat. Commun.">
        <title>Genetic determinants of endophytism in the Arabidopsis root mycobiome.</title>
        <authorList>
            <person name="Mesny F."/>
            <person name="Miyauchi S."/>
            <person name="Thiergart T."/>
            <person name="Pickel B."/>
            <person name="Atanasova L."/>
            <person name="Karlsson M."/>
            <person name="Huettel B."/>
            <person name="Barry K.W."/>
            <person name="Haridas S."/>
            <person name="Chen C."/>
            <person name="Bauer D."/>
            <person name="Andreopoulos W."/>
            <person name="Pangilinan J."/>
            <person name="LaButti K."/>
            <person name="Riley R."/>
            <person name="Lipzen A."/>
            <person name="Clum A."/>
            <person name="Drula E."/>
            <person name="Henrissat B."/>
            <person name="Kohler A."/>
            <person name="Grigoriev I.V."/>
            <person name="Martin F.M."/>
            <person name="Hacquard S."/>
        </authorList>
    </citation>
    <scope>NUCLEOTIDE SEQUENCE</scope>
    <source>
        <strain evidence="3">MPI-SDFR-AT-0120</strain>
    </source>
</reference>
<protein>
    <recommendedName>
        <fullName evidence="5">Fe2OG dioxygenase domain-containing protein</fullName>
    </recommendedName>
</protein>
<evidence type="ECO:0000256" key="1">
    <source>
        <dbReference type="ARBA" id="ARBA00008056"/>
    </source>
</evidence>
<dbReference type="Gene3D" id="2.60.120.330">
    <property type="entry name" value="B-lactam Antibiotic, Isopenicillin N Synthase, Chain"/>
    <property type="match status" value="1"/>
</dbReference>
<keyword evidence="4" id="KW-1185">Reference proteome</keyword>
<evidence type="ECO:0008006" key="5">
    <source>
        <dbReference type="Google" id="ProtNLM"/>
    </source>
</evidence>
<dbReference type="InterPro" id="IPR027443">
    <property type="entry name" value="IPNS-like_sf"/>
</dbReference>
<feature type="region of interest" description="Disordered" evidence="2">
    <location>
        <begin position="76"/>
        <end position="99"/>
    </location>
</feature>
<dbReference type="AlphaFoldDB" id="A0A8K0VX52"/>
<comment type="caution">
    <text evidence="3">The sequence shown here is derived from an EMBL/GenBank/DDBJ whole genome shotgun (WGS) entry which is preliminary data.</text>
</comment>
<evidence type="ECO:0000313" key="4">
    <source>
        <dbReference type="Proteomes" id="UP000813461"/>
    </source>
</evidence>
<evidence type="ECO:0000313" key="3">
    <source>
        <dbReference type="EMBL" id="KAH7083750.1"/>
    </source>
</evidence>
<dbReference type="InterPro" id="IPR050231">
    <property type="entry name" value="Iron_ascorbate_oxido_reductase"/>
</dbReference>
<sequence length="398" mass="44155">MAVIVPSKSSDHTFSISNIISRFRSKRRPDSKNTGTQNHGKQPILDTRPPLIPSPLALVLPEHQHSLPTLGWTTITFPQPHDPAHHPAPNDTSPAPIPGPHPLQLAYEALFAASQAFFRLPDAEKAQWKHKLGSEEGWSKIRGEKEFITLRTLEYCPEILRGPAKTYWDLMGAYCDSALGRISTSLDLPDTELGGMRKFVGRCKNMPEQEEDKTATMLRLFRYEGWDAKVVAEPHSDLGLLSVVVGNVPGLEVRDGHGWFEVERQVAAAGMKGASLLVGRQLERLSNHRYGAGGHRVVSYGLPTVDSDERAALPEGDVGRYRFSIVFVLRADEPVMVDSDELETEVTGKWEEGIKGVTAGEMYEGIRRKHYNINIDVAEREKQRRGIEKAKANGKGSG</sequence>
<dbReference type="SUPFAM" id="SSF51197">
    <property type="entry name" value="Clavaminate synthase-like"/>
    <property type="match status" value="1"/>
</dbReference>
<proteinExistence type="inferred from homology"/>
<name>A0A8K0VX52_9PLEO</name>
<dbReference type="EMBL" id="JAGMVJ010000013">
    <property type="protein sequence ID" value="KAH7083750.1"/>
    <property type="molecule type" value="Genomic_DNA"/>
</dbReference>
<dbReference type="PANTHER" id="PTHR47990">
    <property type="entry name" value="2-OXOGLUTARATE (2OG) AND FE(II)-DEPENDENT OXYGENASE SUPERFAMILY PROTEIN-RELATED"/>
    <property type="match status" value="1"/>
</dbReference>